<dbReference type="Gene3D" id="3.20.20.80">
    <property type="entry name" value="Glycosidases"/>
    <property type="match status" value="2"/>
</dbReference>
<dbReference type="KEGG" id="awe:JG540_09700"/>
<name>A0A7T7M9C2_9ACTO</name>
<accession>A0A7T7M9C2</accession>
<organism evidence="1 2">
    <name type="scientific">Actinomyces weissii</name>
    <dbReference type="NCBI Taxonomy" id="675090"/>
    <lineage>
        <taxon>Bacteria</taxon>
        <taxon>Bacillati</taxon>
        <taxon>Actinomycetota</taxon>
        <taxon>Actinomycetes</taxon>
        <taxon>Actinomycetales</taxon>
        <taxon>Actinomycetaceae</taxon>
        <taxon>Actinomyces</taxon>
    </lineage>
</organism>
<evidence type="ECO:0000313" key="2">
    <source>
        <dbReference type="Proteomes" id="UP000595895"/>
    </source>
</evidence>
<proteinExistence type="predicted"/>
<dbReference type="RefSeq" id="WP_200275663.1">
    <property type="nucleotide sequence ID" value="NZ_CP066802.1"/>
</dbReference>
<reference evidence="1 2" key="1">
    <citation type="submission" date="2020-12" db="EMBL/GenBank/DDBJ databases">
        <authorList>
            <person name="Zhou J."/>
        </authorList>
    </citation>
    <scope>NUCLEOTIDE SEQUENCE [LARGE SCALE GENOMIC DNA]</scope>
    <source>
        <strain evidence="1 2">CCUG 61299</strain>
    </source>
</reference>
<dbReference type="EMBL" id="CP066802">
    <property type="protein sequence ID" value="QQM67252.1"/>
    <property type="molecule type" value="Genomic_DNA"/>
</dbReference>
<dbReference type="AlphaFoldDB" id="A0A7T7M9C2"/>
<dbReference type="InterPro" id="IPR017853">
    <property type="entry name" value="GH"/>
</dbReference>
<keyword evidence="2" id="KW-1185">Reference proteome</keyword>
<evidence type="ECO:0000313" key="1">
    <source>
        <dbReference type="EMBL" id="QQM67252.1"/>
    </source>
</evidence>
<dbReference type="SUPFAM" id="SSF51445">
    <property type="entry name" value="(Trans)glycosidases"/>
    <property type="match status" value="1"/>
</dbReference>
<evidence type="ECO:0008006" key="3">
    <source>
        <dbReference type="Google" id="ProtNLM"/>
    </source>
</evidence>
<sequence>MRFGVNYTPRVGWFHSWLDLDLGLVAQDMADIASLGADHVRIFPLWPLLQPNRTLIRPRAVDDVLAVVDTAAAAGLRVTVDALQGHLSSFDFLPSWVVTWHQRNLFTDPQVVDGQQALVRTLARELADRPGAEGLSVGNEFIQFAAARHPGCQPLSPAQAGAWLEGLLAEARAAWPQGVLTHSFDDDLWFDDTHPFEPGHAVGLGDLTTVHSWVFMQVGPRYGRRHPALHLFARYLVELARAWGGPGRRIWLQEVGAPSSWVDPAEAPDFVHRTVASLVQAATGHLPELEAVTWWCSHDVSRDLADFPELEHTLGLFASDGALKPVGRAFQEAVAAAGQAQVQAQVQAQAPGAQALTGAAGEREQLLVPSAQAGQRSLTAPTGDLFDQWLRRAVEGEPPALVLPPMKSV</sequence>
<protein>
    <recommendedName>
        <fullName evidence="3">Glycosyl hydrolase</fullName>
    </recommendedName>
</protein>
<gene>
    <name evidence="1" type="ORF">JG540_09700</name>
</gene>
<dbReference type="Proteomes" id="UP000595895">
    <property type="component" value="Chromosome"/>
</dbReference>